<evidence type="ECO:0000313" key="2">
    <source>
        <dbReference type="EMBL" id="PWD52559.1"/>
    </source>
</evidence>
<dbReference type="SMART" id="SM00226">
    <property type="entry name" value="LMWPc"/>
    <property type="match status" value="1"/>
</dbReference>
<dbReference type="Pfam" id="PF01451">
    <property type="entry name" value="LMWPc"/>
    <property type="match status" value="1"/>
</dbReference>
<dbReference type="SUPFAM" id="SSF52788">
    <property type="entry name" value="Phosphotyrosine protein phosphatases I"/>
    <property type="match status" value="1"/>
</dbReference>
<organism evidence="2 3">
    <name type="scientific">Serinibacter arcticus</name>
    <dbReference type="NCBI Taxonomy" id="1655435"/>
    <lineage>
        <taxon>Bacteria</taxon>
        <taxon>Bacillati</taxon>
        <taxon>Actinomycetota</taxon>
        <taxon>Actinomycetes</taxon>
        <taxon>Micrococcales</taxon>
        <taxon>Beutenbergiaceae</taxon>
        <taxon>Serinibacter</taxon>
    </lineage>
</organism>
<dbReference type="InterPro" id="IPR023485">
    <property type="entry name" value="Ptyr_pPase"/>
</dbReference>
<dbReference type="OrthoDB" id="9799372at2"/>
<keyword evidence="3" id="KW-1185">Reference proteome</keyword>
<sequence>MAAALTRLHAGESLTVRSAGTDPGERLSAEAAASVEQVGATFRGEYPKAITEGLLDGVDRIVVIGEAEIDPALLDGDDAPTVERWQTDEPSERGIEGQERLAIIRDDLDTRVRALVQELLV</sequence>
<proteinExistence type="predicted"/>
<evidence type="ECO:0000259" key="1">
    <source>
        <dbReference type="SMART" id="SM00226"/>
    </source>
</evidence>
<protein>
    <submittedName>
        <fullName evidence="2">Phosphatase</fullName>
    </submittedName>
</protein>
<dbReference type="Proteomes" id="UP000245166">
    <property type="component" value="Unassembled WGS sequence"/>
</dbReference>
<comment type="caution">
    <text evidence="2">The sequence shown here is derived from an EMBL/GenBank/DDBJ whole genome shotgun (WGS) entry which is preliminary data.</text>
</comment>
<feature type="domain" description="Phosphotyrosine protein phosphatase I" evidence="1">
    <location>
        <begin position="1"/>
        <end position="118"/>
    </location>
</feature>
<gene>
    <name evidence="2" type="ORF">C8046_13805</name>
</gene>
<reference evidence="2 3" key="1">
    <citation type="submission" date="2018-03" db="EMBL/GenBank/DDBJ databases">
        <title>Genome assembly of novel Miniimonas species PCH200.</title>
        <authorList>
            <person name="Thakur V."/>
            <person name="Kumar V."/>
            <person name="Singh D."/>
        </authorList>
    </citation>
    <scope>NUCLEOTIDE SEQUENCE [LARGE SCALE GENOMIC DNA]</scope>
    <source>
        <strain evidence="2 3">PCH200</strain>
    </source>
</reference>
<dbReference type="AlphaFoldDB" id="A0A2U2A003"/>
<evidence type="ECO:0000313" key="3">
    <source>
        <dbReference type="Proteomes" id="UP000245166"/>
    </source>
</evidence>
<accession>A0A2U2A003</accession>
<name>A0A2U2A003_9MICO</name>
<dbReference type="InterPro" id="IPR036196">
    <property type="entry name" value="Ptyr_pPase_sf"/>
</dbReference>
<dbReference type="Gene3D" id="3.40.50.2300">
    <property type="match status" value="1"/>
</dbReference>
<dbReference type="EMBL" id="PYHR01000002">
    <property type="protein sequence ID" value="PWD52559.1"/>
    <property type="molecule type" value="Genomic_DNA"/>
</dbReference>